<evidence type="ECO:0000313" key="3">
    <source>
        <dbReference type="Proteomes" id="UP001447842"/>
    </source>
</evidence>
<dbReference type="InterPro" id="IPR035897">
    <property type="entry name" value="Toll_tir_struct_dom_sf"/>
</dbReference>
<protein>
    <submittedName>
        <fullName evidence="2">TIR domain-containing protein</fullName>
    </submittedName>
</protein>
<dbReference type="Pfam" id="PF13676">
    <property type="entry name" value="TIR_2"/>
    <property type="match status" value="1"/>
</dbReference>
<keyword evidence="3" id="KW-1185">Reference proteome</keyword>
<evidence type="ECO:0000313" key="2">
    <source>
        <dbReference type="EMBL" id="XAU15592.1"/>
    </source>
</evidence>
<dbReference type="Gene3D" id="3.40.50.10140">
    <property type="entry name" value="Toll/interleukin-1 receptor homology (TIR) domain"/>
    <property type="match status" value="1"/>
</dbReference>
<organism evidence="2 3">
    <name type="scientific">Sulfurimonas diazotrophicus</name>
    <dbReference type="NCBI Taxonomy" id="3131939"/>
    <lineage>
        <taxon>Bacteria</taxon>
        <taxon>Pseudomonadati</taxon>
        <taxon>Campylobacterota</taxon>
        <taxon>Epsilonproteobacteria</taxon>
        <taxon>Campylobacterales</taxon>
        <taxon>Sulfurimonadaceae</taxon>
        <taxon>Sulfurimonas</taxon>
    </lineage>
</organism>
<dbReference type="InterPro" id="IPR000157">
    <property type="entry name" value="TIR_dom"/>
</dbReference>
<evidence type="ECO:0000259" key="1">
    <source>
        <dbReference type="Pfam" id="PF13676"/>
    </source>
</evidence>
<dbReference type="RefSeq" id="WP_345973009.1">
    <property type="nucleotide sequence ID" value="NZ_CP147920.1"/>
</dbReference>
<feature type="domain" description="TIR" evidence="1">
    <location>
        <begin position="49"/>
        <end position="165"/>
    </location>
</feature>
<reference evidence="2 3" key="1">
    <citation type="submission" date="2024-03" db="EMBL/GenBank/DDBJ databases">
        <title>Sulfurimonas sp. HSL3-1.</title>
        <authorList>
            <person name="Wang S."/>
        </authorList>
    </citation>
    <scope>NUCLEOTIDE SEQUENCE [LARGE SCALE GENOMIC DNA]</scope>
    <source>
        <strain evidence="2 3">HSL3-1</strain>
    </source>
</reference>
<dbReference type="EMBL" id="CP147920">
    <property type="protein sequence ID" value="XAU15592.1"/>
    <property type="molecule type" value="Genomic_DNA"/>
</dbReference>
<name>A0ABZ3HDU2_9BACT</name>
<gene>
    <name evidence="2" type="ORF">WCY31_02570</name>
</gene>
<dbReference type="Proteomes" id="UP001447842">
    <property type="component" value="Chromosome"/>
</dbReference>
<sequence>MAVLRKSDLLARYNAAQSTLFEEYREKQWASNSLNEVFESFSFTETYDIFLSHAYSDARIVKQIRDMLLKQGYSVYVDWIEDNQLNRDHVSEYTATVLRNRMDHCSSLIYLTSVSASRSVWMPWELGYMDARTRRVAVAPIMEDDEEFEGREYLGLYPYLDLTSDNFYVQRGIGTWVTLKDWMKGENPKKYT</sequence>
<proteinExistence type="predicted"/>
<dbReference type="SUPFAM" id="SSF52200">
    <property type="entry name" value="Toll/Interleukin receptor TIR domain"/>
    <property type="match status" value="1"/>
</dbReference>
<accession>A0ABZ3HDU2</accession>